<dbReference type="InterPro" id="IPR001841">
    <property type="entry name" value="Znf_RING"/>
</dbReference>
<evidence type="ECO:0000256" key="1">
    <source>
        <dbReference type="ARBA" id="ARBA00022723"/>
    </source>
</evidence>
<evidence type="ECO:0000256" key="4">
    <source>
        <dbReference type="PROSITE-ProRule" id="PRU00175"/>
    </source>
</evidence>
<evidence type="ECO:0000313" key="7">
    <source>
        <dbReference type="EMBL" id="CAG5110899.1"/>
    </source>
</evidence>
<keyword evidence="5" id="KW-0175">Coiled coil</keyword>
<gene>
    <name evidence="7" type="ORF">OKIOD_LOCUS14012</name>
</gene>
<feature type="domain" description="RING-type" evidence="6">
    <location>
        <begin position="25"/>
        <end position="64"/>
    </location>
</feature>
<keyword evidence="1" id="KW-0479">Metal-binding</keyword>
<dbReference type="Gene3D" id="3.30.40.10">
    <property type="entry name" value="Zinc/RING finger domain, C3HC4 (zinc finger)"/>
    <property type="match status" value="1"/>
</dbReference>
<evidence type="ECO:0000256" key="2">
    <source>
        <dbReference type="ARBA" id="ARBA00022771"/>
    </source>
</evidence>
<dbReference type="SUPFAM" id="SSF57850">
    <property type="entry name" value="RING/U-box"/>
    <property type="match status" value="1"/>
</dbReference>
<name>A0ABN7SZR5_OIKDI</name>
<evidence type="ECO:0000256" key="5">
    <source>
        <dbReference type="SAM" id="Coils"/>
    </source>
</evidence>
<protein>
    <submittedName>
        <fullName evidence="7">Oidioi.mRNA.OKI2018_I69.chr2.g5247.t1.cds</fullName>
    </submittedName>
</protein>
<keyword evidence="2 4" id="KW-0863">Zinc-finger</keyword>
<accession>A0ABN7SZR5</accession>
<proteinExistence type="predicted"/>
<dbReference type="EMBL" id="OU015567">
    <property type="protein sequence ID" value="CAG5110899.1"/>
    <property type="molecule type" value="Genomic_DNA"/>
</dbReference>
<sequence length="356" mass="41756">MGFDALIDNSERSSVVENLKDEINCSICCSIFEDPMKLDCCDGHLCKICFNDVKKKFQNCPLCRKTNFTAKHSRLMVTVLSQLKLLCPAKECKESVAYSSFANHKKTCPALNKKPCPECKKLYWKNDFQEHFECFSKIASANENMKKKEAANLFKIKNFETKKKSFTAKNKELQNKIKTLEQSATVSKEAELKIERQKKEIAMFHEKIKKHQNETTKRLADQKKSFNKESGERKNEINNLKQEIKNLEKRNAQKIDTSDYLNNELTVENWNLTEENEDYKRQLQETKIALERSFFSEERKWGGKDMKISFRFQIAIFALFSLATAKPTRRKSRSRKLNVWDFDYINNFNVVPDRKL</sequence>
<evidence type="ECO:0000313" key="8">
    <source>
        <dbReference type="Proteomes" id="UP001158576"/>
    </source>
</evidence>
<reference evidence="7 8" key="1">
    <citation type="submission" date="2021-04" db="EMBL/GenBank/DDBJ databases">
        <authorList>
            <person name="Bliznina A."/>
        </authorList>
    </citation>
    <scope>NUCLEOTIDE SEQUENCE [LARGE SCALE GENOMIC DNA]</scope>
</reference>
<keyword evidence="8" id="KW-1185">Reference proteome</keyword>
<keyword evidence="3" id="KW-0862">Zinc</keyword>
<feature type="coiled-coil region" evidence="5">
    <location>
        <begin position="156"/>
        <end position="289"/>
    </location>
</feature>
<evidence type="ECO:0000256" key="3">
    <source>
        <dbReference type="ARBA" id="ARBA00022833"/>
    </source>
</evidence>
<dbReference type="PROSITE" id="PS50089">
    <property type="entry name" value="ZF_RING_2"/>
    <property type="match status" value="1"/>
</dbReference>
<dbReference type="Proteomes" id="UP001158576">
    <property type="component" value="Chromosome 2"/>
</dbReference>
<organism evidence="7 8">
    <name type="scientific">Oikopleura dioica</name>
    <name type="common">Tunicate</name>
    <dbReference type="NCBI Taxonomy" id="34765"/>
    <lineage>
        <taxon>Eukaryota</taxon>
        <taxon>Metazoa</taxon>
        <taxon>Chordata</taxon>
        <taxon>Tunicata</taxon>
        <taxon>Appendicularia</taxon>
        <taxon>Copelata</taxon>
        <taxon>Oikopleuridae</taxon>
        <taxon>Oikopleura</taxon>
    </lineage>
</organism>
<evidence type="ECO:0000259" key="6">
    <source>
        <dbReference type="PROSITE" id="PS50089"/>
    </source>
</evidence>
<dbReference type="InterPro" id="IPR013083">
    <property type="entry name" value="Znf_RING/FYVE/PHD"/>
</dbReference>